<dbReference type="OMA" id="IHSPRVG"/>
<dbReference type="InterPro" id="IPR053217">
    <property type="entry name" value="ACC_Biotin_Carrier"/>
</dbReference>
<name>A0A1Y1HN08_KLENI</name>
<dbReference type="InterPro" id="IPR011053">
    <property type="entry name" value="Single_hybrid_motif"/>
</dbReference>
<dbReference type="AlphaFoldDB" id="A0A1Y1HN08"/>
<dbReference type="Pfam" id="PF00364">
    <property type="entry name" value="Biotin_lipoyl"/>
    <property type="match status" value="1"/>
</dbReference>
<reference evidence="2 3" key="1">
    <citation type="journal article" date="2014" name="Nat. Commun.">
        <title>Klebsormidium flaccidum genome reveals primary factors for plant terrestrial adaptation.</title>
        <authorList>
            <person name="Hori K."/>
            <person name="Maruyama F."/>
            <person name="Fujisawa T."/>
            <person name="Togashi T."/>
            <person name="Yamamoto N."/>
            <person name="Seo M."/>
            <person name="Sato S."/>
            <person name="Yamada T."/>
            <person name="Mori H."/>
            <person name="Tajima N."/>
            <person name="Moriyama T."/>
            <person name="Ikeuchi M."/>
            <person name="Watanabe M."/>
            <person name="Wada H."/>
            <person name="Kobayashi K."/>
            <person name="Saito M."/>
            <person name="Masuda T."/>
            <person name="Sasaki-Sekimoto Y."/>
            <person name="Mashiguchi K."/>
            <person name="Awai K."/>
            <person name="Shimojima M."/>
            <person name="Masuda S."/>
            <person name="Iwai M."/>
            <person name="Nobusawa T."/>
            <person name="Narise T."/>
            <person name="Kondo S."/>
            <person name="Saito H."/>
            <person name="Sato R."/>
            <person name="Murakawa M."/>
            <person name="Ihara Y."/>
            <person name="Oshima-Yamada Y."/>
            <person name="Ohtaka K."/>
            <person name="Satoh M."/>
            <person name="Sonobe K."/>
            <person name="Ishii M."/>
            <person name="Ohtani R."/>
            <person name="Kanamori-Sato M."/>
            <person name="Honoki R."/>
            <person name="Miyazaki D."/>
            <person name="Mochizuki H."/>
            <person name="Umetsu J."/>
            <person name="Higashi K."/>
            <person name="Shibata D."/>
            <person name="Kamiya Y."/>
            <person name="Sato N."/>
            <person name="Nakamura Y."/>
            <person name="Tabata S."/>
            <person name="Ida S."/>
            <person name="Kurokawa K."/>
            <person name="Ohta H."/>
        </authorList>
    </citation>
    <scope>NUCLEOTIDE SEQUENCE [LARGE SCALE GENOMIC DNA]</scope>
    <source>
        <strain evidence="2 3">NIES-2285</strain>
    </source>
</reference>
<feature type="domain" description="Lipoyl-binding" evidence="1">
    <location>
        <begin position="213"/>
        <end position="266"/>
    </location>
</feature>
<evidence type="ECO:0000313" key="3">
    <source>
        <dbReference type="Proteomes" id="UP000054558"/>
    </source>
</evidence>
<dbReference type="OrthoDB" id="529457at2759"/>
<proteinExistence type="predicted"/>
<dbReference type="PANTHER" id="PTHR47597:SF1">
    <property type="entry name" value="IS A MEMBER OF THE PF|00364 BIOTIN-REQUIRING ENZYMES FAMILY-RELATED"/>
    <property type="match status" value="1"/>
</dbReference>
<evidence type="ECO:0000259" key="1">
    <source>
        <dbReference type="Pfam" id="PF00364"/>
    </source>
</evidence>
<dbReference type="Gene3D" id="2.40.50.100">
    <property type="match status" value="1"/>
</dbReference>
<dbReference type="CDD" id="cd06850">
    <property type="entry name" value="biotinyl_domain"/>
    <property type="match status" value="1"/>
</dbReference>
<dbReference type="InterPro" id="IPR000089">
    <property type="entry name" value="Biotin_lipoyl"/>
</dbReference>
<dbReference type="GO" id="GO:0006633">
    <property type="term" value="P:fatty acid biosynthetic process"/>
    <property type="evidence" value="ECO:0000318"/>
    <property type="project" value="GO_Central"/>
</dbReference>
<gene>
    <name evidence="2" type="ORF">KFL_000440160</name>
</gene>
<dbReference type="SUPFAM" id="SSF51230">
    <property type="entry name" value="Single hybrid motif"/>
    <property type="match status" value="1"/>
</dbReference>
<dbReference type="PANTHER" id="PTHR47597">
    <property type="entry name" value="IS A MEMBER OF THE PF|00364 BIOTIN-REQUIRING ENZYMES FAMILY-RELATED"/>
    <property type="match status" value="1"/>
</dbReference>
<organism evidence="2 3">
    <name type="scientific">Klebsormidium nitens</name>
    <name type="common">Green alga</name>
    <name type="synonym">Ulothrix nitens</name>
    <dbReference type="NCBI Taxonomy" id="105231"/>
    <lineage>
        <taxon>Eukaryota</taxon>
        <taxon>Viridiplantae</taxon>
        <taxon>Streptophyta</taxon>
        <taxon>Klebsormidiophyceae</taxon>
        <taxon>Klebsormidiales</taxon>
        <taxon>Klebsormidiaceae</taxon>
        <taxon>Klebsormidium</taxon>
    </lineage>
</organism>
<evidence type="ECO:0000313" key="2">
    <source>
        <dbReference type="EMBL" id="GAQ80014.1"/>
    </source>
</evidence>
<accession>A0A1Y1HN08</accession>
<protein>
    <recommendedName>
        <fullName evidence="1">Lipoyl-binding domain-containing protein</fullName>
    </recommendedName>
</protein>
<keyword evidence="3" id="KW-1185">Reference proteome</keyword>
<dbReference type="EMBL" id="DF236993">
    <property type="protein sequence ID" value="GAQ80014.1"/>
    <property type="molecule type" value="Genomic_DNA"/>
</dbReference>
<sequence length="278" mass="29583">MAAALSRTSVASVASRLAGSAGCSRCKAVGVNAPLAKAWAGRRLVPCATNARQHVPNFRQAGVRCAAAVEAAEAIEAEDEAEESFLESALSPNALEVQQLLVELCDETSIAELKLKVGSFRLHVLRDVSGERAAHHAAHQASLLEIPTPPVPPHVSMEEVLRARQTTPAEAPKKEAPLAEDEIRPDEGLDFVLAPRVGVLRRGRARKGKQGRSVANEGQVVKEGQVICYVEQLGTQQPIESTVSGEIINFLVEDGDAVGFGEPIVEVRPSFVGIKKLA</sequence>
<dbReference type="Proteomes" id="UP000054558">
    <property type="component" value="Unassembled WGS sequence"/>
</dbReference>